<dbReference type="Gene3D" id="3.10.100.10">
    <property type="entry name" value="Mannose-Binding Protein A, subunit A"/>
    <property type="match status" value="1"/>
</dbReference>
<evidence type="ECO:0000313" key="3">
    <source>
        <dbReference type="Proteomes" id="UP001152320"/>
    </source>
</evidence>
<accession>A0A9Q0YB77</accession>
<dbReference type="PROSITE" id="PS50041">
    <property type="entry name" value="C_TYPE_LECTIN_2"/>
    <property type="match status" value="1"/>
</dbReference>
<organism evidence="2 3">
    <name type="scientific">Holothuria leucospilota</name>
    <name type="common">Black long sea cucumber</name>
    <name type="synonym">Mertensiothuria leucospilota</name>
    <dbReference type="NCBI Taxonomy" id="206669"/>
    <lineage>
        <taxon>Eukaryota</taxon>
        <taxon>Metazoa</taxon>
        <taxon>Echinodermata</taxon>
        <taxon>Eleutherozoa</taxon>
        <taxon>Echinozoa</taxon>
        <taxon>Holothuroidea</taxon>
        <taxon>Aspidochirotacea</taxon>
        <taxon>Aspidochirotida</taxon>
        <taxon>Holothuriidae</taxon>
        <taxon>Holothuria</taxon>
    </lineage>
</organism>
<dbReference type="InterPro" id="IPR016187">
    <property type="entry name" value="CTDL_fold"/>
</dbReference>
<evidence type="ECO:0000259" key="1">
    <source>
        <dbReference type="PROSITE" id="PS50041"/>
    </source>
</evidence>
<dbReference type="Proteomes" id="UP001152320">
    <property type="component" value="Unassembled WGS sequence"/>
</dbReference>
<feature type="domain" description="C-type lectin" evidence="1">
    <location>
        <begin position="39"/>
        <end position="102"/>
    </location>
</feature>
<dbReference type="InterPro" id="IPR016186">
    <property type="entry name" value="C-type_lectin-like/link_sf"/>
</dbReference>
<keyword evidence="3" id="KW-1185">Reference proteome</keyword>
<dbReference type="EMBL" id="JAIZAY010000474">
    <property type="protein sequence ID" value="KAJ8018279.1"/>
    <property type="molecule type" value="Genomic_DNA"/>
</dbReference>
<protein>
    <submittedName>
        <fullName evidence="2">Perlucin-like protein</fullName>
    </submittedName>
</protein>
<dbReference type="InterPro" id="IPR001304">
    <property type="entry name" value="C-type_lectin-like"/>
</dbReference>
<dbReference type="SUPFAM" id="SSF56436">
    <property type="entry name" value="C-type lectin-like"/>
    <property type="match status" value="1"/>
</dbReference>
<dbReference type="CDD" id="cd00037">
    <property type="entry name" value="CLECT"/>
    <property type="match status" value="1"/>
</dbReference>
<name>A0A9Q0YB77_HOLLE</name>
<comment type="caution">
    <text evidence="2">The sequence shown here is derived from an EMBL/GenBank/DDBJ whole genome shotgun (WGS) entry which is preliminary data.</text>
</comment>
<evidence type="ECO:0000313" key="2">
    <source>
        <dbReference type="EMBL" id="KAJ8018279.1"/>
    </source>
</evidence>
<proteinExistence type="predicted"/>
<dbReference type="Pfam" id="PF00059">
    <property type="entry name" value="Lectin_C"/>
    <property type="match status" value="1"/>
</dbReference>
<dbReference type="InterPro" id="IPR050111">
    <property type="entry name" value="C-type_lectin/snaclec_domain"/>
</dbReference>
<sequence>MHLLAPPITVCKGLPCARNKPVLLLKGHVLIVSLVWSKYNSSCYLVIQAEKNWTDAKHECCSYDAHLVFIESDAENSFIIDLLEREFNSSSRQSGVWLGLTKEMEGEIQFTAAKEKKLVVFPKPFFSSDLGATEGFFKNQRVIEDTEKVSVISEKITHDAVNVGTEEKPFECIPNDAVTTTGEQPYTTSAGVTINEDSFPPCQVWRHVRAGEGLPQIGVFFRFRRGALVVTIKYKVPDGDQSPRRSPDFHSR</sequence>
<dbReference type="OrthoDB" id="6133475at2759"/>
<dbReference type="SMART" id="SM00034">
    <property type="entry name" value="CLECT"/>
    <property type="match status" value="1"/>
</dbReference>
<reference evidence="2" key="1">
    <citation type="submission" date="2021-10" db="EMBL/GenBank/DDBJ databases">
        <title>Tropical sea cucumber genome reveals ecological adaptation and Cuvierian tubules defense mechanism.</title>
        <authorList>
            <person name="Chen T."/>
        </authorList>
    </citation>
    <scope>NUCLEOTIDE SEQUENCE</scope>
    <source>
        <strain evidence="2">Nanhai2018</strain>
        <tissue evidence="2">Muscle</tissue>
    </source>
</reference>
<dbReference type="PANTHER" id="PTHR22803">
    <property type="entry name" value="MANNOSE, PHOSPHOLIPASE, LECTIN RECEPTOR RELATED"/>
    <property type="match status" value="1"/>
</dbReference>
<gene>
    <name evidence="2" type="ORF">HOLleu_43813</name>
</gene>
<dbReference type="AlphaFoldDB" id="A0A9Q0YB77"/>